<dbReference type="OrthoDB" id="7870at2157"/>
<dbReference type="InterPro" id="IPR004087">
    <property type="entry name" value="KH_dom"/>
</dbReference>
<reference evidence="4 5" key="1">
    <citation type="journal article" date="2013" name="Genome Announc.">
        <title>Complete Genome Sequence of the Thermophilic and Facultatively Chemolithoautotrophic Sulfate Reducer Archaeoglobus sulfaticallidus Strain PM70-1T.</title>
        <authorList>
            <person name="Stokke R."/>
            <person name="Hocking W.P."/>
            <person name="Steinsbu B.O."/>
            <person name="Steen I.H."/>
        </authorList>
    </citation>
    <scope>NUCLEOTIDE SEQUENCE [LARGE SCALE GENOMIC DNA]</scope>
    <source>
        <strain evidence="4">PM70-1</strain>
    </source>
</reference>
<dbReference type="eggNOG" id="arCOG04150">
    <property type="taxonomic scope" value="Archaea"/>
</dbReference>
<feature type="domain" description="K Homology" evidence="3">
    <location>
        <begin position="85"/>
        <end position="152"/>
    </location>
</feature>
<feature type="domain" description="K Homology" evidence="3">
    <location>
        <begin position="2"/>
        <end position="66"/>
    </location>
</feature>
<dbReference type="GeneID" id="15391992"/>
<dbReference type="InterPro" id="IPR036612">
    <property type="entry name" value="KH_dom_type_1_sf"/>
</dbReference>
<dbReference type="Gene3D" id="3.30.1370.10">
    <property type="entry name" value="K Homology domain, type 1"/>
    <property type="match status" value="2"/>
</dbReference>
<dbReference type="RefSeq" id="WP_015589974.1">
    <property type="nucleotide sequence ID" value="NC_021169.1"/>
</dbReference>
<gene>
    <name evidence="4" type="ORF">Asulf_00346</name>
</gene>
<keyword evidence="5" id="KW-1185">Reference proteome</keyword>
<dbReference type="EMBL" id="CP005290">
    <property type="protein sequence ID" value="AGK60375.1"/>
    <property type="molecule type" value="Genomic_DNA"/>
</dbReference>
<dbReference type="AlphaFoldDB" id="N0BJQ6"/>
<dbReference type="PANTHER" id="PTHR12826:SF13">
    <property type="entry name" value="RNA-BINDING PROTEIN PNO1"/>
    <property type="match status" value="1"/>
</dbReference>
<dbReference type="HOGENOM" id="CLU_064992_3_0_2"/>
<organism evidence="4 5">
    <name type="scientific">Archaeoglobus sulfaticallidus PM70-1</name>
    <dbReference type="NCBI Taxonomy" id="387631"/>
    <lineage>
        <taxon>Archaea</taxon>
        <taxon>Methanobacteriati</taxon>
        <taxon>Methanobacteriota</taxon>
        <taxon>Archaeoglobi</taxon>
        <taxon>Archaeoglobales</taxon>
        <taxon>Archaeoglobaceae</taxon>
        <taxon>Archaeoglobus</taxon>
    </lineage>
</organism>
<dbReference type="InterPro" id="IPR055211">
    <property type="entry name" value="KH_PNO1_2nd"/>
</dbReference>
<dbReference type="Proteomes" id="UP000013307">
    <property type="component" value="Chromosome"/>
</dbReference>
<dbReference type="KEGG" id="ast:Asulf_00346"/>
<dbReference type="SUPFAM" id="SSF54791">
    <property type="entry name" value="Eukaryotic type KH-domain (KH-domain type I)"/>
    <property type="match status" value="2"/>
</dbReference>
<dbReference type="Pfam" id="PF22891">
    <property type="entry name" value="KH_PNO1_2nd"/>
    <property type="match status" value="1"/>
</dbReference>
<protein>
    <submittedName>
        <fullName evidence="4">KH domain protein</fullName>
    </submittedName>
</protein>
<dbReference type="InterPro" id="IPR004088">
    <property type="entry name" value="KH_dom_type_1"/>
</dbReference>
<dbReference type="SMART" id="SM00322">
    <property type="entry name" value="KH"/>
    <property type="match status" value="2"/>
</dbReference>
<dbReference type="PROSITE" id="PS50084">
    <property type="entry name" value="KH_TYPE_1"/>
    <property type="match status" value="1"/>
</dbReference>
<dbReference type="Pfam" id="PF00013">
    <property type="entry name" value="KH_1"/>
    <property type="match status" value="1"/>
</dbReference>
<evidence type="ECO:0000256" key="2">
    <source>
        <dbReference type="PROSITE-ProRule" id="PRU00117"/>
    </source>
</evidence>
<name>N0BJQ6_9EURY</name>
<dbReference type="NCBIfam" id="TIGR03665">
    <property type="entry name" value="arCOG04150"/>
    <property type="match status" value="1"/>
</dbReference>
<dbReference type="STRING" id="387631.Asulf_00346"/>
<keyword evidence="1 2" id="KW-0694">RNA-binding</keyword>
<sequence>MYRHQTEIRVPESRVGVIVGKDGETKKEIEEKTGCEMIVRKDGAITLICEDTIGFLKAQNIIKAIANGFSPSTAFKLLNDFVTLEIIDISEYVPENAVKRIMGRIIGKDGKMKKTIEETLEVNLSIRDKSVAIIGDVENVGVAREAIMMLIDGSTHSTVMKFMERRKRDIKSKTLDWRETIDGL</sequence>
<dbReference type="PANTHER" id="PTHR12826">
    <property type="entry name" value="RIBONUCLEASE Y"/>
    <property type="match status" value="1"/>
</dbReference>
<proteinExistence type="predicted"/>
<accession>N0BJQ6</accession>
<evidence type="ECO:0000313" key="4">
    <source>
        <dbReference type="EMBL" id="AGK60375.1"/>
    </source>
</evidence>
<dbReference type="InterPro" id="IPR019964">
    <property type="entry name" value="KH_domain_protein_archaea"/>
</dbReference>
<evidence type="ECO:0000256" key="1">
    <source>
        <dbReference type="ARBA" id="ARBA00022884"/>
    </source>
</evidence>
<dbReference type="GO" id="GO:0003723">
    <property type="term" value="F:RNA binding"/>
    <property type="evidence" value="ECO:0007669"/>
    <property type="project" value="UniProtKB-UniRule"/>
</dbReference>
<evidence type="ECO:0000259" key="3">
    <source>
        <dbReference type="SMART" id="SM00322"/>
    </source>
</evidence>
<evidence type="ECO:0000313" key="5">
    <source>
        <dbReference type="Proteomes" id="UP000013307"/>
    </source>
</evidence>